<feature type="region of interest" description="Disordered" evidence="1">
    <location>
        <begin position="351"/>
        <end position="374"/>
    </location>
</feature>
<dbReference type="InterPro" id="IPR011055">
    <property type="entry name" value="Dup_hybrid_motif"/>
</dbReference>
<dbReference type="InterPro" id="IPR016047">
    <property type="entry name" value="M23ase_b-sheet_dom"/>
</dbReference>
<sequence length="374" mass="40494">MPEGISDSSSSRSPRRPPLLAQPSEREARERPTPSARVGQPAASPRPAKPRTPPGTARRGTALAETHRRLGCHPGRAAPGRCRARRAGDRSRRARSRTQRPSRGAAHPARRSLPFGPDASARCSQSGRPGASRPPADLPQPPGRSTPRPAGCDRRTRRRTRRQPARATRAAPAPRLPLPSAAPSWPSRSPNAIGSRPGGTPRRERAPWALEQDREAAEQRLEAIRQSWHGSNAPALHRHRPNPGRTSVAGGRRASATFGNGNGVHRNGLLIRATEGTPVTAVQRRTRGLRRVDARFRQPADRRPRDQVMTLYAHLQHFEASVGEALSRGDSLGAVGVSGGQRQPALYFEVRREGKPIDPRHGSPSGDAGPFLQA</sequence>
<feature type="compositionally biased region" description="Basic residues" evidence="1">
    <location>
        <begin position="155"/>
        <end position="164"/>
    </location>
</feature>
<feature type="region of interest" description="Disordered" evidence="1">
    <location>
        <begin position="1"/>
        <end position="205"/>
    </location>
</feature>
<comment type="caution">
    <text evidence="3">The sequence shown here is derived from an EMBL/GenBank/DDBJ whole genome shotgun (WGS) entry which is preliminary data.</text>
</comment>
<feature type="region of interest" description="Disordered" evidence="1">
    <location>
        <begin position="230"/>
        <end position="261"/>
    </location>
</feature>
<feature type="domain" description="M23ase beta-sheet core" evidence="2">
    <location>
        <begin position="267"/>
        <end position="359"/>
    </location>
</feature>
<dbReference type="SUPFAM" id="SSF51261">
    <property type="entry name" value="Duplicated hybrid motif"/>
    <property type="match status" value="1"/>
</dbReference>
<proteinExistence type="predicted"/>
<dbReference type="GO" id="GO:0004222">
    <property type="term" value="F:metalloendopeptidase activity"/>
    <property type="evidence" value="ECO:0007669"/>
    <property type="project" value="TreeGrafter"/>
</dbReference>
<feature type="compositionally biased region" description="Low complexity" evidence="1">
    <location>
        <begin position="165"/>
        <end position="192"/>
    </location>
</feature>
<evidence type="ECO:0000259" key="2">
    <source>
        <dbReference type="Pfam" id="PF01551"/>
    </source>
</evidence>
<dbReference type="PANTHER" id="PTHR21666:SF270">
    <property type="entry name" value="MUREIN HYDROLASE ACTIVATOR ENVC"/>
    <property type="match status" value="1"/>
</dbReference>
<feature type="compositionally biased region" description="Basic and acidic residues" evidence="1">
    <location>
        <begin position="351"/>
        <end position="361"/>
    </location>
</feature>
<accession>A0A3S0VT37</accession>
<dbReference type="PANTHER" id="PTHR21666">
    <property type="entry name" value="PEPTIDASE-RELATED"/>
    <property type="match status" value="1"/>
</dbReference>
<evidence type="ECO:0000313" key="3">
    <source>
        <dbReference type="EMBL" id="RUA22941.1"/>
    </source>
</evidence>
<organism evidence="3">
    <name type="scientific">Billgrantia gudaonensis</name>
    <dbReference type="NCBI Taxonomy" id="376427"/>
    <lineage>
        <taxon>Bacteria</taxon>
        <taxon>Pseudomonadati</taxon>
        <taxon>Pseudomonadota</taxon>
        <taxon>Gammaproteobacteria</taxon>
        <taxon>Oceanospirillales</taxon>
        <taxon>Halomonadaceae</taxon>
        <taxon>Billgrantia</taxon>
    </lineage>
</organism>
<dbReference type="AlphaFoldDB" id="A0A3S0VT37"/>
<evidence type="ECO:0000256" key="1">
    <source>
        <dbReference type="SAM" id="MobiDB-lite"/>
    </source>
</evidence>
<dbReference type="EMBL" id="RXHI01000006">
    <property type="protein sequence ID" value="RUA22941.1"/>
    <property type="molecule type" value="Genomic_DNA"/>
</dbReference>
<dbReference type="CDD" id="cd12797">
    <property type="entry name" value="M23_peptidase"/>
    <property type="match status" value="1"/>
</dbReference>
<dbReference type="InterPro" id="IPR050570">
    <property type="entry name" value="Cell_wall_metabolism_enzyme"/>
</dbReference>
<dbReference type="Pfam" id="PF01551">
    <property type="entry name" value="Peptidase_M23"/>
    <property type="match status" value="1"/>
</dbReference>
<protein>
    <recommendedName>
        <fullName evidence="2">M23ase beta-sheet core domain-containing protein</fullName>
    </recommendedName>
</protein>
<reference evidence="3" key="1">
    <citation type="submission" date="2018-12" db="EMBL/GenBank/DDBJ databases">
        <authorList>
            <person name="Jadhav K."/>
            <person name="Kushwaha B."/>
            <person name="Jadhav I."/>
        </authorList>
    </citation>
    <scope>NUCLEOTIDE SEQUENCE [LARGE SCALE GENOMIC DNA]</scope>
    <source>
        <strain evidence="3">SBS 10</strain>
    </source>
</reference>
<dbReference type="Gene3D" id="2.70.70.10">
    <property type="entry name" value="Glucose Permease (Domain IIA)"/>
    <property type="match status" value="1"/>
</dbReference>
<gene>
    <name evidence="3" type="ORF">DSL92_02580</name>
</gene>
<name>A0A3S0VT37_9GAMM</name>